<dbReference type="Gene3D" id="1.10.150.240">
    <property type="entry name" value="Putative phosphatase, domain 2"/>
    <property type="match status" value="1"/>
</dbReference>
<organism evidence="3">
    <name type="scientific">Cryptomonas curvata</name>
    <dbReference type="NCBI Taxonomy" id="233186"/>
    <lineage>
        <taxon>Eukaryota</taxon>
        <taxon>Cryptophyceae</taxon>
        <taxon>Cryptomonadales</taxon>
        <taxon>Cryptomonadaceae</taxon>
        <taxon>Cryptomonas</taxon>
    </lineage>
</organism>
<evidence type="ECO:0000256" key="2">
    <source>
        <dbReference type="SAM" id="SignalP"/>
    </source>
</evidence>
<evidence type="ECO:0000256" key="1">
    <source>
        <dbReference type="SAM" id="MobiDB-lite"/>
    </source>
</evidence>
<gene>
    <name evidence="3" type="ORF">CCUR1050_LOCUS30589</name>
</gene>
<sequence>MVLANCDRWSRGRSLGCNLLMICLVLVSPINFGTASSETTTAQGLILSPFRGDILGFQSGLGSLGSKQYRKKPETSARANKHSCWMLSQTLALESKQQILQKSLKRAPRFPSLGTLGIRAVFLPPSGTPQSPDSEDDPLLPPRVEESWFDRTRDIRAYNPITGLDMESPEELNERLRPTGLARHRLVLKPDEQFGSIVRYEAVVEDTLPFHRDAWLLVAKEEGGLAPPDDFDVRRAMTMPAELAVQRVMHWTRDWGESRRLAFRKGEAFAEVWRTGQHTVRDGMLGWFARLRAAGIPMCLCSDMDQPSLEAALDQLGIRDVFEHLVTAEDGFDTRAQMFLQAAIKLGRPPQLCAVFDHDPEGISAAHDISARCVAVLGLHTAWELQSADLTVPALDDLTTYNIRRLFSSVGDAPMDALMPELEPQAQRSRWRRGGYEDPDDPYVYASR</sequence>
<dbReference type="CDD" id="cd07505">
    <property type="entry name" value="HAD_BPGM-like"/>
    <property type="match status" value="1"/>
</dbReference>
<accession>A0A7S0N3E1</accession>
<evidence type="ECO:0000313" key="3">
    <source>
        <dbReference type="EMBL" id="CAD8658138.1"/>
    </source>
</evidence>
<dbReference type="Pfam" id="PF00702">
    <property type="entry name" value="Hydrolase"/>
    <property type="match status" value="1"/>
</dbReference>
<dbReference type="Gene3D" id="3.40.50.1000">
    <property type="entry name" value="HAD superfamily/HAD-like"/>
    <property type="match status" value="1"/>
</dbReference>
<protein>
    <submittedName>
        <fullName evidence="3">Uncharacterized protein</fullName>
    </submittedName>
</protein>
<feature type="region of interest" description="Disordered" evidence="1">
    <location>
        <begin position="423"/>
        <end position="448"/>
    </location>
</feature>
<dbReference type="EMBL" id="HBEZ01055680">
    <property type="protein sequence ID" value="CAD8658138.1"/>
    <property type="molecule type" value="Transcribed_RNA"/>
</dbReference>
<dbReference type="InterPro" id="IPR023214">
    <property type="entry name" value="HAD_sf"/>
</dbReference>
<dbReference type="InterPro" id="IPR036412">
    <property type="entry name" value="HAD-like_sf"/>
</dbReference>
<dbReference type="PANTHER" id="PTHR47858">
    <property type="entry name" value="HALOACID DEHALOGENASE-LIKE HYDROLASE (HAD) SUPERFAMILY PROTEIN"/>
    <property type="match status" value="1"/>
</dbReference>
<proteinExistence type="predicted"/>
<feature type="signal peptide" evidence="2">
    <location>
        <begin position="1"/>
        <end position="35"/>
    </location>
</feature>
<keyword evidence="2" id="KW-0732">Signal</keyword>
<name>A0A7S0N3E1_9CRYP</name>
<dbReference type="SUPFAM" id="SSF56784">
    <property type="entry name" value="HAD-like"/>
    <property type="match status" value="1"/>
</dbReference>
<feature type="chain" id="PRO_5030582760" evidence="2">
    <location>
        <begin position="36"/>
        <end position="448"/>
    </location>
</feature>
<dbReference type="PANTHER" id="PTHR47858:SF2">
    <property type="entry name" value="HALOACID DEHALOGENASE-LIKE HYDROLASE (HAD) SUPERFAMILY PROTEIN"/>
    <property type="match status" value="1"/>
</dbReference>
<dbReference type="InterPro" id="IPR023198">
    <property type="entry name" value="PGP-like_dom2"/>
</dbReference>
<dbReference type="AlphaFoldDB" id="A0A7S0N3E1"/>
<reference evidence="3" key="1">
    <citation type="submission" date="2021-01" db="EMBL/GenBank/DDBJ databases">
        <authorList>
            <person name="Corre E."/>
            <person name="Pelletier E."/>
            <person name="Niang G."/>
            <person name="Scheremetjew M."/>
            <person name="Finn R."/>
            <person name="Kale V."/>
            <person name="Holt S."/>
            <person name="Cochrane G."/>
            <person name="Meng A."/>
            <person name="Brown T."/>
            <person name="Cohen L."/>
        </authorList>
    </citation>
    <scope>NUCLEOTIDE SEQUENCE</scope>
    <source>
        <strain evidence="3">CCAP979/52</strain>
    </source>
</reference>